<dbReference type="Proteomes" id="UP001151760">
    <property type="component" value="Unassembled WGS sequence"/>
</dbReference>
<dbReference type="GO" id="GO:0005840">
    <property type="term" value="C:ribosome"/>
    <property type="evidence" value="ECO:0007669"/>
    <property type="project" value="UniProtKB-KW"/>
</dbReference>
<protein>
    <submittedName>
        <fullName evidence="1">Ribosomal protein L34Ae protein</fullName>
    </submittedName>
</protein>
<organism evidence="1 2">
    <name type="scientific">Tanacetum coccineum</name>
    <dbReference type="NCBI Taxonomy" id="301880"/>
    <lineage>
        <taxon>Eukaryota</taxon>
        <taxon>Viridiplantae</taxon>
        <taxon>Streptophyta</taxon>
        <taxon>Embryophyta</taxon>
        <taxon>Tracheophyta</taxon>
        <taxon>Spermatophyta</taxon>
        <taxon>Magnoliopsida</taxon>
        <taxon>eudicotyledons</taxon>
        <taxon>Gunneridae</taxon>
        <taxon>Pentapetalae</taxon>
        <taxon>asterids</taxon>
        <taxon>campanulids</taxon>
        <taxon>Asterales</taxon>
        <taxon>Asteraceae</taxon>
        <taxon>Asteroideae</taxon>
        <taxon>Anthemideae</taxon>
        <taxon>Anthemidinae</taxon>
        <taxon>Tanacetum</taxon>
    </lineage>
</organism>
<reference evidence="1" key="2">
    <citation type="submission" date="2022-01" db="EMBL/GenBank/DDBJ databases">
        <authorList>
            <person name="Yamashiro T."/>
            <person name="Shiraishi A."/>
            <person name="Satake H."/>
            <person name="Nakayama K."/>
        </authorList>
    </citation>
    <scope>NUCLEOTIDE SEQUENCE</scope>
</reference>
<gene>
    <name evidence="1" type="ORF">Tco_1111401</name>
</gene>
<dbReference type="Pfam" id="PF07891">
    <property type="entry name" value="DUF1666"/>
    <property type="match status" value="1"/>
</dbReference>
<accession>A0ABQ5IP04</accession>
<dbReference type="EMBL" id="BQNB010020927">
    <property type="protein sequence ID" value="GJU01063.1"/>
    <property type="molecule type" value="Genomic_DNA"/>
</dbReference>
<comment type="caution">
    <text evidence="1">The sequence shown here is derived from an EMBL/GenBank/DDBJ whole genome shotgun (WGS) entry which is preliminary data.</text>
</comment>
<keyword evidence="1" id="KW-0689">Ribosomal protein</keyword>
<evidence type="ECO:0000313" key="1">
    <source>
        <dbReference type="EMBL" id="GJU01063.1"/>
    </source>
</evidence>
<reference evidence="1" key="1">
    <citation type="journal article" date="2022" name="Int. J. Mol. Sci.">
        <title>Draft Genome of Tanacetum Coccineum: Genomic Comparison of Closely Related Tanacetum-Family Plants.</title>
        <authorList>
            <person name="Yamashiro T."/>
            <person name="Shiraishi A."/>
            <person name="Nakayama K."/>
            <person name="Satake H."/>
        </authorList>
    </citation>
    <scope>NUCLEOTIDE SEQUENCE</scope>
</reference>
<name>A0ABQ5IP04_9ASTR</name>
<dbReference type="PANTHER" id="PTHR46702:SF2">
    <property type="entry name" value="DNA LIGASE (DUF1666)"/>
    <property type="match status" value="1"/>
</dbReference>
<dbReference type="InterPro" id="IPR012870">
    <property type="entry name" value="DUF1666"/>
</dbReference>
<keyword evidence="2" id="KW-1185">Reference proteome</keyword>
<sequence length="90" mass="10516">MVYQTPISDHAVAESDPGCPAYIAQQFQQFQVVLQRYIENEPYQNGRRPIVFARMRSIAPKLLQVPEYRDTDDEKKDEYLGSEFTLTIFL</sequence>
<dbReference type="PANTHER" id="PTHR46702">
    <property type="entry name" value="DNA LIGASE (DUF1666)-RELATED"/>
    <property type="match status" value="1"/>
</dbReference>
<evidence type="ECO:0000313" key="2">
    <source>
        <dbReference type="Proteomes" id="UP001151760"/>
    </source>
</evidence>
<keyword evidence="1" id="KW-0687">Ribonucleoprotein</keyword>
<proteinExistence type="predicted"/>